<dbReference type="KEGG" id="vpo:Kpol_1023p4"/>
<dbReference type="AlphaFoldDB" id="A7TFM7"/>
<dbReference type="InParanoid" id="A7TFM7"/>
<name>A7TFM7_VANPO</name>
<evidence type="ECO:0000313" key="1">
    <source>
        <dbReference type="EMBL" id="EDO18835.1"/>
    </source>
</evidence>
<gene>
    <name evidence="1" type="ORF">Kpol_1023p4</name>
</gene>
<dbReference type="HOGENOM" id="CLU_1200604_0_0_1"/>
<dbReference type="RefSeq" id="XP_001646693.1">
    <property type="nucleotide sequence ID" value="XM_001646643.1"/>
</dbReference>
<reference evidence="1 2" key="1">
    <citation type="journal article" date="2007" name="Proc. Natl. Acad. Sci. U.S.A.">
        <title>Independent sorting-out of thousands of duplicated gene pairs in two yeast species descended from a whole-genome duplication.</title>
        <authorList>
            <person name="Scannell D.R."/>
            <person name="Frank A.C."/>
            <person name="Conant G.C."/>
            <person name="Byrne K.P."/>
            <person name="Woolfit M."/>
            <person name="Wolfe K.H."/>
        </authorList>
    </citation>
    <scope>NUCLEOTIDE SEQUENCE [LARGE SCALE GENOMIC DNA]</scope>
    <source>
        <strain evidence="2">ATCC 22028 / DSM 70294 / BCRC 21397 / CBS 2163 / NBRC 10782 / NRRL Y-8283 / UCD 57-17</strain>
    </source>
</reference>
<proteinExistence type="predicted"/>
<dbReference type="GeneID" id="5547149"/>
<evidence type="ECO:0000313" key="2">
    <source>
        <dbReference type="Proteomes" id="UP000000267"/>
    </source>
</evidence>
<dbReference type="Proteomes" id="UP000000267">
    <property type="component" value="Unassembled WGS sequence"/>
</dbReference>
<organism evidence="2">
    <name type="scientific">Vanderwaltozyma polyspora (strain ATCC 22028 / DSM 70294 / BCRC 21397 / CBS 2163 / NBRC 10782 / NRRL Y-8283 / UCD 57-17)</name>
    <name type="common">Kluyveromyces polysporus</name>
    <dbReference type="NCBI Taxonomy" id="436907"/>
    <lineage>
        <taxon>Eukaryota</taxon>
        <taxon>Fungi</taxon>
        <taxon>Dikarya</taxon>
        <taxon>Ascomycota</taxon>
        <taxon>Saccharomycotina</taxon>
        <taxon>Saccharomycetes</taxon>
        <taxon>Saccharomycetales</taxon>
        <taxon>Saccharomycetaceae</taxon>
        <taxon>Vanderwaltozyma</taxon>
    </lineage>
</organism>
<accession>A7TFM7</accession>
<keyword evidence="2" id="KW-1185">Reference proteome</keyword>
<protein>
    <submittedName>
        <fullName evidence="1">Uncharacterized protein</fullName>
    </submittedName>
</protein>
<sequence length="231" mass="26759">MEGETFCYIDRGTKNMLIFRHFLTLIVLVYHKELKGIDFYGLLISLPRSSLIGKIYEIEHSVQSEIIEVLNSIFENITESDIKIDLNSVAFSDCGLLMNSSILCDNPLEGLTKFISDLNSLEIEVLDTIILEKMKTLNKLDPSFIFYDSEMADMDCKILVTIVEANFEECQYPTIYGSNVIHEVELNMIDFDLRESENTILTEDYDCYSDREIDIESDAYRETLFERQRLC</sequence>
<dbReference type="EMBL" id="DS480384">
    <property type="protein sequence ID" value="EDO18835.1"/>
    <property type="molecule type" value="Genomic_DNA"/>
</dbReference>